<dbReference type="InterPro" id="IPR050313">
    <property type="entry name" value="Carb_Metab_HTH_regulators"/>
</dbReference>
<dbReference type="EMBL" id="JACRSR010000004">
    <property type="protein sequence ID" value="MBC8532139.1"/>
    <property type="molecule type" value="Genomic_DNA"/>
</dbReference>
<keyword evidence="1" id="KW-0805">Transcription regulation</keyword>
<dbReference type="InterPro" id="IPR001034">
    <property type="entry name" value="DeoR_HTH"/>
</dbReference>
<sequence>MAQKDRIELIERTLLQDRSVSVSELSGRFGVTEETIRRDLEKLEKRGIATRTYGGAVLNPDYLNQNSIHFNQRAQINLKEKRIIAEKAVQLMAKETTIGFDSSSTAMEIVRHMGDGAGKTLVTNSVEVLLETSQSSINVLSTGGFLNRKSMSLYGVAAQNTIQHYHMDIAFLGCKALSMTSGIFDSNEYEALIKNAMVAQSQKVVLVADHTKFDRISFVRLMGFEKVHALITDEQPSQEWCAFLADRHIELIC</sequence>
<feature type="domain" description="HTH deoR-type" evidence="4">
    <location>
        <begin position="3"/>
        <end position="58"/>
    </location>
</feature>
<keyword evidence="3" id="KW-0804">Transcription</keyword>
<comment type="caution">
    <text evidence="5">The sequence shown here is derived from an EMBL/GenBank/DDBJ whole genome shotgun (WGS) entry which is preliminary data.</text>
</comment>
<dbReference type="InterPro" id="IPR037171">
    <property type="entry name" value="NagB/RpiA_transferase-like"/>
</dbReference>
<dbReference type="PROSITE" id="PS51000">
    <property type="entry name" value="HTH_DEOR_2"/>
    <property type="match status" value="1"/>
</dbReference>
<evidence type="ECO:0000256" key="3">
    <source>
        <dbReference type="ARBA" id="ARBA00023163"/>
    </source>
</evidence>
<evidence type="ECO:0000256" key="2">
    <source>
        <dbReference type="ARBA" id="ARBA00023125"/>
    </source>
</evidence>
<dbReference type="InterPro" id="IPR014036">
    <property type="entry name" value="DeoR-like_C"/>
</dbReference>
<reference evidence="5" key="1">
    <citation type="submission" date="2020-08" db="EMBL/GenBank/DDBJ databases">
        <title>Genome public.</title>
        <authorList>
            <person name="Liu C."/>
            <person name="Sun Q."/>
        </authorList>
    </citation>
    <scope>NUCLEOTIDE SEQUENCE</scope>
    <source>
        <strain evidence="5">NSJ-53</strain>
    </source>
</reference>
<dbReference type="SUPFAM" id="SSF46785">
    <property type="entry name" value="Winged helix' DNA-binding domain"/>
    <property type="match status" value="1"/>
</dbReference>
<keyword evidence="6" id="KW-1185">Reference proteome</keyword>
<dbReference type="PRINTS" id="PR00037">
    <property type="entry name" value="HTHLACR"/>
</dbReference>
<accession>A0A926D791</accession>
<dbReference type="Pfam" id="PF00455">
    <property type="entry name" value="DeoRC"/>
    <property type="match status" value="1"/>
</dbReference>
<evidence type="ECO:0000313" key="5">
    <source>
        <dbReference type="EMBL" id="MBC8532139.1"/>
    </source>
</evidence>
<dbReference type="SMART" id="SM01134">
    <property type="entry name" value="DeoRC"/>
    <property type="match status" value="1"/>
</dbReference>
<gene>
    <name evidence="5" type="ORF">H8696_09790</name>
</gene>
<evidence type="ECO:0000256" key="1">
    <source>
        <dbReference type="ARBA" id="ARBA00023015"/>
    </source>
</evidence>
<dbReference type="InterPro" id="IPR018356">
    <property type="entry name" value="Tscrpt_reg_HTH_DeoR_CS"/>
</dbReference>
<dbReference type="Gene3D" id="1.10.10.10">
    <property type="entry name" value="Winged helix-like DNA-binding domain superfamily/Winged helix DNA-binding domain"/>
    <property type="match status" value="1"/>
</dbReference>
<dbReference type="PANTHER" id="PTHR30363:SF44">
    <property type="entry name" value="AGA OPERON TRANSCRIPTIONAL REPRESSOR-RELATED"/>
    <property type="match status" value="1"/>
</dbReference>
<dbReference type="SMART" id="SM00420">
    <property type="entry name" value="HTH_DEOR"/>
    <property type="match status" value="1"/>
</dbReference>
<dbReference type="RefSeq" id="WP_249317251.1">
    <property type="nucleotide sequence ID" value="NZ_JACRSR010000004.1"/>
</dbReference>
<dbReference type="SUPFAM" id="SSF100950">
    <property type="entry name" value="NagB/RpiA/CoA transferase-like"/>
    <property type="match status" value="1"/>
</dbReference>
<dbReference type="InterPro" id="IPR036388">
    <property type="entry name" value="WH-like_DNA-bd_sf"/>
</dbReference>
<dbReference type="GO" id="GO:0003677">
    <property type="term" value="F:DNA binding"/>
    <property type="evidence" value="ECO:0007669"/>
    <property type="project" value="UniProtKB-KW"/>
</dbReference>
<dbReference type="InterPro" id="IPR036390">
    <property type="entry name" value="WH_DNA-bd_sf"/>
</dbReference>
<evidence type="ECO:0000313" key="6">
    <source>
        <dbReference type="Proteomes" id="UP000623172"/>
    </source>
</evidence>
<evidence type="ECO:0000259" key="4">
    <source>
        <dbReference type="PROSITE" id="PS51000"/>
    </source>
</evidence>
<dbReference type="Proteomes" id="UP000623172">
    <property type="component" value="Unassembled WGS sequence"/>
</dbReference>
<keyword evidence="2" id="KW-0238">DNA-binding</keyword>
<dbReference type="Pfam" id="PF08220">
    <property type="entry name" value="HTH_DeoR"/>
    <property type="match status" value="1"/>
</dbReference>
<proteinExistence type="predicted"/>
<dbReference type="PANTHER" id="PTHR30363">
    <property type="entry name" value="HTH-TYPE TRANSCRIPTIONAL REGULATOR SRLR-RELATED"/>
    <property type="match status" value="1"/>
</dbReference>
<organism evidence="5 6">
    <name type="scientific">Gehongia tenuis</name>
    <dbReference type="NCBI Taxonomy" id="2763655"/>
    <lineage>
        <taxon>Bacteria</taxon>
        <taxon>Bacillati</taxon>
        <taxon>Bacillota</taxon>
        <taxon>Clostridia</taxon>
        <taxon>Christensenellales</taxon>
        <taxon>Christensenellaceae</taxon>
        <taxon>Gehongia</taxon>
    </lineage>
</organism>
<protein>
    <submittedName>
        <fullName evidence="5">DeoR/GlpR transcriptional regulator</fullName>
    </submittedName>
</protein>
<dbReference type="Gene3D" id="3.40.50.1360">
    <property type="match status" value="1"/>
</dbReference>
<dbReference type="GO" id="GO:0003700">
    <property type="term" value="F:DNA-binding transcription factor activity"/>
    <property type="evidence" value="ECO:0007669"/>
    <property type="project" value="InterPro"/>
</dbReference>
<dbReference type="PROSITE" id="PS00894">
    <property type="entry name" value="HTH_DEOR_1"/>
    <property type="match status" value="1"/>
</dbReference>
<dbReference type="AlphaFoldDB" id="A0A926D791"/>
<name>A0A926D791_9FIRM</name>